<dbReference type="PANTHER" id="PTHR24421:SF61">
    <property type="entry name" value="OXYGEN SENSOR HISTIDINE KINASE NREB"/>
    <property type="match status" value="1"/>
</dbReference>
<organism evidence="4 5">
    <name type="scientific">Nonomuraea purpurea</name>
    <dbReference type="NCBI Taxonomy" id="1849276"/>
    <lineage>
        <taxon>Bacteria</taxon>
        <taxon>Bacillati</taxon>
        <taxon>Actinomycetota</taxon>
        <taxon>Actinomycetes</taxon>
        <taxon>Streptosporangiales</taxon>
        <taxon>Streptosporangiaceae</taxon>
        <taxon>Nonomuraea</taxon>
    </lineage>
</organism>
<gene>
    <name evidence="4" type="ORF">ACFOY2_40445</name>
</gene>
<dbReference type="PANTHER" id="PTHR24421">
    <property type="entry name" value="NITRATE/NITRITE SENSOR PROTEIN NARX-RELATED"/>
    <property type="match status" value="1"/>
</dbReference>
<proteinExistence type="predicted"/>
<reference evidence="5" key="1">
    <citation type="journal article" date="2019" name="Int. J. Syst. Evol. Microbiol.">
        <title>The Global Catalogue of Microorganisms (GCM) 10K type strain sequencing project: providing services to taxonomists for standard genome sequencing and annotation.</title>
        <authorList>
            <consortium name="The Broad Institute Genomics Platform"/>
            <consortium name="The Broad Institute Genome Sequencing Center for Infectious Disease"/>
            <person name="Wu L."/>
            <person name="Ma J."/>
        </authorList>
    </citation>
    <scope>NUCLEOTIDE SEQUENCE [LARGE SCALE GENOMIC DNA]</scope>
    <source>
        <strain evidence="5">TBRC 1276</strain>
    </source>
</reference>
<sequence>MGLHVVVAESGLAGALERQLREWSQGCGITVEVWALPSEDVPAAIGEAVLAVLREALEGVASYSGARVVSVAVTAGEADLRLTICDHGRGLAAPGAEARMRSAFAEVGGVLSVNGVPGEGTTVTGVVPLPA</sequence>
<evidence type="ECO:0000256" key="3">
    <source>
        <dbReference type="ARBA" id="ARBA00023012"/>
    </source>
</evidence>
<dbReference type="SUPFAM" id="SSF55874">
    <property type="entry name" value="ATPase domain of HSP90 chaperone/DNA topoisomerase II/histidine kinase"/>
    <property type="match status" value="1"/>
</dbReference>
<evidence type="ECO:0000256" key="1">
    <source>
        <dbReference type="ARBA" id="ARBA00022679"/>
    </source>
</evidence>
<name>A0ABV8GKY2_9ACTN</name>
<protein>
    <submittedName>
        <fullName evidence="4">Sensor histidine kinase</fullName>
    </submittedName>
</protein>
<dbReference type="InterPro" id="IPR036890">
    <property type="entry name" value="HATPase_C_sf"/>
</dbReference>
<dbReference type="Proteomes" id="UP001595851">
    <property type="component" value="Unassembled WGS sequence"/>
</dbReference>
<keyword evidence="2 4" id="KW-0418">Kinase</keyword>
<dbReference type="EMBL" id="JBHSBI010000028">
    <property type="protein sequence ID" value="MFC4013555.1"/>
    <property type="molecule type" value="Genomic_DNA"/>
</dbReference>
<keyword evidence="1" id="KW-0808">Transferase</keyword>
<dbReference type="Gene3D" id="3.30.565.10">
    <property type="entry name" value="Histidine kinase-like ATPase, C-terminal domain"/>
    <property type="match status" value="1"/>
</dbReference>
<accession>A0ABV8GKY2</accession>
<evidence type="ECO:0000256" key="2">
    <source>
        <dbReference type="ARBA" id="ARBA00022777"/>
    </source>
</evidence>
<evidence type="ECO:0000313" key="4">
    <source>
        <dbReference type="EMBL" id="MFC4013555.1"/>
    </source>
</evidence>
<keyword evidence="5" id="KW-1185">Reference proteome</keyword>
<dbReference type="GO" id="GO:0016301">
    <property type="term" value="F:kinase activity"/>
    <property type="evidence" value="ECO:0007669"/>
    <property type="project" value="UniProtKB-KW"/>
</dbReference>
<dbReference type="InterPro" id="IPR050482">
    <property type="entry name" value="Sensor_HK_TwoCompSys"/>
</dbReference>
<dbReference type="RefSeq" id="WP_379533410.1">
    <property type="nucleotide sequence ID" value="NZ_JBHSBI010000028.1"/>
</dbReference>
<comment type="caution">
    <text evidence="4">The sequence shown here is derived from an EMBL/GenBank/DDBJ whole genome shotgun (WGS) entry which is preliminary data.</text>
</comment>
<evidence type="ECO:0000313" key="5">
    <source>
        <dbReference type="Proteomes" id="UP001595851"/>
    </source>
</evidence>
<keyword evidence="3" id="KW-0902">Two-component regulatory system</keyword>